<gene>
    <name evidence="1" type="ORF">MRB53_006486</name>
</gene>
<sequence length="162" mass="18178">MLIACLYIDIDSYLKQNGSQGNKQVGRSGWCVLENSYNLVGKGSKHARFSKAAVDLAGKGRKHGHYIICGSDLTVFFERGALRPLVAEERDKAKGLLLLVLTPRDGFKELHTISDALIEKEFECDREDDDLHVSDDDRAGNAARVEEGETMRWGPWSRKRAR</sequence>
<accession>A0ACC2MGJ7</accession>
<comment type="caution">
    <text evidence="1">The sequence shown here is derived from an EMBL/GenBank/DDBJ whole genome shotgun (WGS) entry which is preliminary data.</text>
</comment>
<keyword evidence="2" id="KW-1185">Reference proteome</keyword>
<evidence type="ECO:0000313" key="1">
    <source>
        <dbReference type="EMBL" id="KAJ8644738.1"/>
    </source>
</evidence>
<protein>
    <submittedName>
        <fullName evidence="1">Uncharacterized protein</fullName>
    </submittedName>
</protein>
<proteinExistence type="predicted"/>
<dbReference type="Proteomes" id="UP001234297">
    <property type="component" value="Chromosome 2"/>
</dbReference>
<evidence type="ECO:0000313" key="2">
    <source>
        <dbReference type="Proteomes" id="UP001234297"/>
    </source>
</evidence>
<reference evidence="1 2" key="1">
    <citation type="journal article" date="2022" name="Hortic Res">
        <title>A haplotype resolved chromosomal level avocado genome allows analysis of novel avocado genes.</title>
        <authorList>
            <person name="Nath O."/>
            <person name="Fletcher S.J."/>
            <person name="Hayward A."/>
            <person name="Shaw L.M."/>
            <person name="Masouleh A.K."/>
            <person name="Furtado A."/>
            <person name="Henry R.J."/>
            <person name="Mitter N."/>
        </authorList>
    </citation>
    <scope>NUCLEOTIDE SEQUENCE [LARGE SCALE GENOMIC DNA]</scope>
    <source>
        <strain evidence="2">cv. Hass</strain>
    </source>
</reference>
<dbReference type="EMBL" id="CM056810">
    <property type="protein sequence ID" value="KAJ8644738.1"/>
    <property type="molecule type" value="Genomic_DNA"/>
</dbReference>
<name>A0ACC2MGJ7_PERAE</name>
<organism evidence="1 2">
    <name type="scientific">Persea americana</name>
    <name type="common">Avocado</name>
    <dbReference type="NCBI Taxonomy" id="3435"/>
    <lineage>
        <taxon>Eukaryota</taxon>
        <taxon>Viridiplantae</taxon>
        <taxon>Streptophyta</taxon>
        <taxon>Embryophyta</taxon>
        <taxon>Tracheophyta</taxon>
        <taxon>Spermatophyta</taxon>
        <taxon>Magnoliopsida</taxon>
        <taxon>Magnoliidae</taxon>
        <taxon>Laurales</taxon>
        <taxon>Lauraceae</taxon>
        <taxon>Persea</taxon>
    </lineage>
</organism>